<dbReference type="InterPro" id="IPR029016">
    <property type="entry name" value="GAF-like_dom_sf"/>
</dbReference>
<evidence type="ECO:0000313" key="5">
    <source>
        <dbReference type="EMBL" id="RLO05504.1"/>
    </source>
</evidence>
<name>A0A397EPW0_APHAT</name>
<dbReference type="EMBL" id="QUTB01008702">
    <property type="protein sequence ID" value="RHY41826.1"/>
    <property type="molecule type" value="Genomic_DNA"/>
</dbReference>
<dbReference type="SUPFAM" id="SSF57903">
    <property type="entry name" value="FYVE/PHD zinc finger"/>
    <property type="match status" value="1"/>
</dbReference>
<dbReference type="Pfam" id="PF01590">
    <property type="entry name" value="GAF"/>
    <property type="match status" value="1"/>
</dbReference>
<dbReference type="CDD" id="cd00065">
    <property type="entry name" value="FYVE_like_SF"/>
    <property type="match status" value="1"/>
</dbReference>
<feature type="compositionally biased region" description="Polar residues" evidence="1">
    <location>
        <begin position="108"/>
        <end position="120"/>
    </location>
</feature>
<dbReference type="InterPro" id="IPR011011">
    <property type="entry name" value="Znf_FYVE_PHD"/>
</dbReference>
<dbReference type="Proteomes" id="UP000266196">
    <property type="component" value="Unassembled WGS sequence"/>
</dbReference>
<organism evidence="4 6">
    <name type="scientific">Aphanomyces astaci</name>
    <name type="common">Crayfish plague agent</name>
    <dbReference type="NCBI Taxonomy" id="112090"/>
    <lineage>
        <taxon>Eukaryota</taxon>
        <taxon>Sar</taxon>
        <taxon>Stramenopiles</taxon>
        <taxon>Oomycota</taxon>
        <taxon>Saprolegniomycetes</taxon>
        <taxon>Saprolegniales</taxon>
        <taxon>Verrucalvaceae</taxon>
        <taxon>Aphanomyces</taxon>
    </lineage>
</organism>
<gene>
    <name evidence="5" type="ORF">DYB28_000234</name>
    <name evidence="4" type="ORF">DYB31_010282</name>
    <name evidence="3" type="ORF">DYB34_002819</name>
</gene>
<feature type="domain" description="GAF" evidence="2">
    <location>
        <begin position="264"/>
        <end position="360"/>
    </location>
</feature>
<dbReference type="Proteomes" id="UP000283543">
    <property type="component" value="Unassembled WGS sequence"/>
</dbReference>
<protein>
    <recommendedName>
        <fullName evidence="2">GAF domain-containing protein</fullName>
    </recommendedName>
</protein>
<reference evidence="6 8" key="2">
    <citation type="submission" date="2018-08" db="EMBL/GenBank/DDBJ databases">
        <title>Aphanomyces genome sequencing and annotation.</title>
        <authorList>
            <person name="Minardi D."/>
            <person name="Oidtmann B."/>
            <person name="Van Der Giezen M."/>
            <person name="Studholme D.J."/>
        </authorList>
    </citation>
    <scope>NUCLEOTIDE SEQUENCE [LARGE SCALE GENOMIC DNA]</scope>
    <source>
        <strain evidence="4 6">197901</strain>
        <strain evidence="3 8">Si</strain>
    </source>
</reference>
<dbReference type="InterPro" id="IPR003018">
    <property type="entry name" value="GAF"/>
</dbReference>
<feature type="region of interest" description="Disordered" evidence="1">
    <location>
        <begin position="99"/>
        <end position="123"/>
    </location>
</feature>
<dbReference type="PANTHER" id="PTHR43102">
    <property type="entry name" value="SLR1143 PROTEIN"/>
    <property type="match status" value="1"/>
</dbReference>
<dbReference type="InterPro" id="IPR013083">
    <property type="entry name" value="Znf_RING/FYVE/PHD"/>
</dbReference>
<evidence type="ECO:0000313" key="7">
    <source>
        <dbReference type="Proteomes" id="UP000275652"/>
    </source>
</evidence>
<dbReference type="EMBL" id="QUTI01026795">
    <property type="protein sequence ID" value="RLO05504.1"/>
    <property type="molecule type" value="Genomic_DNA"/>
</dbReference>
<dbReference type="SUPFAM" id="SSF55781">
    <property type="entry name" value="GAF domain-like"/>
    <property type="match status" value="1"/>
</dbReference>
<evidence type="ECO:0000259" key="2">
    <source>
        <dbReference type="Pfam" id="PF01590"/>
    </source>
</evidence>
<proteinExistence type="predicted"/>
<evidence type="ECO:0000256" key="1">
    <source>
        <dbReference type="SAM" id="MobiDB-lite"/>
    </source>
</evidence>
<reference evidence="5 7" key="1">
    <citation type="journal article" date="2018" name="J. Invertebr. Pathol.">
        <title>New genotyping method for the causative agent of crayfish plague (Aphanomyces astaci) based on whole genome data.</title>
        <authorList>
            <person name="Minardi D."/>
            <person name="Studholme D.J."/>
            <person name="van der Giezen M."/>
            <person name="Pretto T."/>
            <person name="Oidtmann B."/>
        </authorList>
    </citation>
    <scope>NUCLEOTIDE SEQUENCE [LARGE SCALE GENOMIC DNA]</scope>
    <source>
        <strain evidence="5 7">KB13</strain>
    </source>
</reference>
<accession>A0A397EPW0</accession>
<dbReference type="Gene3D" id="3.30.40.10">
    <property type="entry name" value="Zinc/RING finger domain, C3HC4 (zinc finger)"/>
    <property type="match status" value="1"/>
</dbReference>
<evidence type="ECO:0000313" key="6">
    <source>
        <dbReference type="Proteomes" id="UP000266196"/>
    </source>
</evidence>
<dbReference type="Gene3D" id="3.30.450.40">
    <property type="match status" value="1"/>
</dbReference>
<dbReference type="PANTHER" id="PTHR43102:SF2">
    <property type="entry name" value="GAF DOMAIN-CONTAINING PROTEIN"/>
    <property type="match status" value="1"/>
</dbReference>
<sequence length="429" mass="47853">MTRGRSESKKRRLAKACASCMRRFNAFHWKYKCTTCNRVVCRDCTIKATWIKRVCWKCVLDAQTRSQNDLHCSGDLLIATTVPMLDLAEESTACLPVPQPHDNHHPNNKGQLTPLTPRTTQDSEDHSVYCYTDTLRGSRYPSETSSVDSFLEDGGLRVSAKYTDDLVQYSTKLSSRPTDSLDLDFDWVHPFPKAPRPPNEGSRLDCVRRLDIDTHLPTLLHDPVLANHVADAMRVLDNAPIGSLHLVAEDVVYNVACTGYSRVFKMTNTTVREEAACTYGLLQPIPMVVLDTSNDPRLRAHPLAVEHRAGAYVSVPVMVSSSLHKECIGTIDVACHEPLQEAPSAAQLKALQTLATGVGMYIERRCAELNQVHPSNRGRRRHTSPIATIDEDTVPMTCGGMSKESVTQLHELWARVTQTSLYMRASVSR</sequence>
<evidence type="ECO:0000313" key="8">
    <source>
        <dbReference type="Proteomes" id="UP000283543"/>
    </source>
</evidence>
<dbReference type="AlphaFoldDB" id="A0A397EPW0"/>
<evidence type="ECO:0000313" key="4">
    <source>
        <dbReference type="EMBL" id="RHY99981.1"/>
    </source>
</evidence>
<evidence type="ECO:0000313" key="3">
    <source>
        <dbReference type="EMBL" id="RHY41826.1"/>
    </source>
</evidence>
<dbReference type="Proteomes" id="UP000275652">
    <property type="component" value="Unassembled WGS sequence"/>
</dbReference>
<comment type="caution">
    <text evidence="4">The sequence shown here is derived from an EMBL/GenBank/DDBJ whole genome shotgun (WGS) entry which is preliminary data.</text>
</comment>
<dbReference type="EMBL" id="QUTE01015342">
    <property type="protein sequence ID" value="RHY99981.1"/>
    <property type="molecule type" value="Genomic_DNA"/>
</dbReference>